<proteinExistence type="predicted"/>
<evidence type="ECO:0000313" key="2">
    <source>
        <dbReference type="EMBL" id="MVP02152.1"/>
    </source>
</evidence>
<keyword evidence="1" id="KW-0812">Transmembrane</keyword>
<feature type="transmembrane region" description="Helical" evidence="1">
    <location>
        <begin position="129"/>
        <end position="150"/>
    </location>
</feature>
<feature type="transmembrane region" description="Helical" evidence="1">
    <location>
        <begin position="20"/>
        <end position="39"/>
    </location>
</feature>
<evidence type="ECO:0000313" key="3">
    <source>
        <dbReference type="Proteomes" id="UP000490800"/>
    </source>
</evidence>
<name>A0A7X3K1H9_9BACL</name>
<sequence length="171" mass="20004">MKNTSSSDAVIYTYTLLRRIPHHFLLLGGYYAFAVVWGIKAVLTGSLLSLIFGYLFIQLLYALVIRGYLYFVRNAGLQGWSYRLAHLWTGFIPSQYVMLRTFIRLHLHLLVSGCAGILLLYPWLSADSISNFLFVHLWIMGGRFYLFFMFRKEYKIGWLRLRSSETSCYKQ</sequence>
<keyword evidence="1" id="KW-1133">Transmembrane helix</keyword>
<feature type="transmembrane region" description="Helical" evidence="1">
    <location>
        <begin position="105"/>
        <end position="123"/>
    </location>
</feature>
<keyword evidence="1" id="KW-0472">Membrane</keyword>
<dbReference type="AlphaFoldDB" id="A0A7X3K1H9"/>
<keyword evidence="3" id="KW-1185">Reference proteome</keyword>
<comment type="caution">
    <text evidence="2">The sequence shown here is derived from an EMBL/GenBank/DDBJ whole genome shotgun (WGS) entry which is preliminary data.</text>
</comment>
<accession>A0A7X3K1H9</accession>
<reference evidence="2 3" key="1">
    <citation type="journal article" date="2019" name="Microorganisms">
        <title>Paenibacillus lutrae sp. nov., A Chitinolytic Species Isolated from A River Otter in Castril Natural Park, Granada, Spain.</title>
        <authorList>
            <person name="Rodriguez M."/>
            <person name="Reina J.C."/>
            <person name="Bejar V."/>
            <person name="Llamas I."/>
        </authorList>
    </citation>
    <scope>NUCLEOTIDE SEQUENCE [LARGE SCALE GENOMIC DNA]</scope>
    <source>
        <strain evidence="2 3">N10</strain>
    </source>
</reference>
<dbReference type="EMBL" id="RHLK01000019">
    <property type="protein sequence ID" value="MVP02152.1"/>
    <property type="molecule type" value="Genomic_DNA"/>
</dbReference>
<protein>
    <submittedName>
        <fullName evidence="2">Uncharacterized protein</fullName>
    </submittedName>
</protein>
<organism evidence="2 3">
    <name type="scientific">Paenibacillus lutrae</name>
    <dbReference type="NCBI Taxonomy" id="2078573"/>
    <lineage>
        <taxon>Bacteria</taxon>
        <taxon>Bacillati</taxon>
        <taxon>Bacillota</taxon>
        <taxon>Bacilli</taxon>
        <taxon>Bacillales</taxon>
        <taxon>Paenibacillaceae</taxon>
        <taxon>Paenibacillus</taxon>
    </lineage>
</organism>
<evidence type="ECO:0000256" key="1">
    <source>
        <dbReference type="SAM" id="Phobius"/>
    </source>
</evidence>
<dbReference type="RefSeq" id="WP_166542131.1">
    <property type="nucleotide sequence ID" value="NZ_RHLK01000019.1"/>
</dbReference>
<feature type="transmembrane region" description="Helical" evidence="1">
    <location>
        <begin position="46"/>
        <end position="68"/>
    </location>
</feature>
<dbReference type="Proteomes" id="UP000490800">
    <property type="component" value="Unassembled WGS sequence"/>
</dbReference>
<gene>
    <name evidence="2" type="ORF">EDM21_21975</name>
</gene>